<dbReference type="GO" id="GO:0003700">
    <property type="term" value="F:DNA-binding transcription factor activity"/>
    <property type="evidence" value="ECO:0007669"/>
    <property type="project" value="InterPro"/>
</dbReference>
<dbReference type="Proteomes" id="UP000178870">
    <property type="component" value="Unassembled WGS sequence"/>
</dbReference>
<evidence type="ECO:0000256" key="2">
    <source>
        <dbReference type="ARBA" id="ARBA00007957"/>
    </source>
</evidence>
<reference evidence="13 14" key="1">
    <citation type="journal article" date="2016" name="Nat. Commun.">
        <title>Thousands of microbial genomes shed light on interconnected biogeochemical processes in an aquifer system.</title>
        <authorList>
            <person name="Anantharaman K."/>
            <person name="Brown C.T."/>
            <person name="Hug L.A."/>
            <person name="Sharon I."/>
            <person name="Castelle C.J."/>
            <person name="Probst A.J."/>
            <person name="Thomas B.C."/>
            <person name="Singh A."/>
            <person name="Wilkins M.J."/>
            <person name="Karaoz U."/>
            <person name="Brodie E.L."/>
            <person name="Williams K.H."/>
            <person name="Hubbard S.S."/>
            <person name="Banfield J.F."/>
        </authorList>
    </citation>
    <scope>NUCLEOTIDE SEQUENCE [LARGE SCALE GENOMIC DNA]</scope>
</reference>
<keyword evidence="12" id="KW-0408">Iron</keyword>
<keyword evidence="5" id="KW-0678">Repressor</keyword>
<dbReference type="InterPro" id="IPR043135">
    <property type="entry name" value="Fur_C"/>
</dbReference>
<dbReference type="GO" id="GO:0045892">
    <property type="term" value="P:negative regulation of DNA-templated transcription"/>
    <property type="evidence" value="ECO:0007669"/>
    <property type="project" value="TreeGrafter"/>
</dbReference>
<accession>A0A1F7Z169</accession>
<feature type="binding site" evidence="11">
    <location>
        <position position="93"/>
    </location>
    <ligand>
        <name>Zn(2+)</name>
        <dbReference type="ChEBI" id="CHEBI:29105"/>
    </ligand>
</feature>
<comment type="subunit">
    <text evidence="3">Homodimer.</text>
</comment>
<dbReference type="AlphaFoldDB" id="A0A1F7Z169"/>
<dbReference type="GO" id="GO:0000976">
    <property type="term" value="F:transcription cis-regulatory region binding"/>
    <property type="evidence" value="ECO:0007669"/>
    <property type="project" value="TreeGrafter"/>
</dbReference>
<comment type="similarity">
    <text evidence="2">Belongs to the Fur family.</text>
</comment>
<gene>
    <name evidence="13" type="ORF">A2803_05550</name>
</gene>
<feature type="binding site" evidence="11">
    <location>
        <position position="136"/>
    </location>
    <ligand>
        <name>Zn(2+)</name>
        <dbReference type="ChEBI" id="CHEBI:29105"/>
    </ligand>
</feature>
<evidence type="ECO:0000256" key="5">
    <source>
        <dbReference type="ARBA" id="ARBA00022491"/>
    </source>
</evidence>
<comment type="caution">
    <text evidence="13">The sequence shown here is derived from an EMBL/GenBank/DDBJ whole genome shotgun (WGS) entry which is preliminary data.</text>
</comment>
<evidence type="ECO:0000256" key="3">
    <source>
        <dbReference type="ARBA" id="ARBA00011738"/>
    </source>
</evidence>
<keyword evidence="7 11" id="KW-0862">Zinc</keyword>
<evidence type="ECO:0000256" key="11">
    <source>
        <dbReference type="PIRSR" id="PIRSR602481-1"/>
    </source>
</evidence>
<dbReference type="Gene3D" id="1.10.10.10">
    <property type="entry name" value="Winged helix-like DNA-binding domain superfamily/Winged helix DNA-binding domain"/>
    <property type="match status" value="1"/>
</dbReference>
<keyword evidence="4" id="KW-0963">Cytoplasm</keyword>
<name>A0A1F7Z169_9BACT</name>
<dbReference type="CDD" id="cd07153">
    <property type="entry name" value="Fur_like"/>
    <property type="match status" value="1"/>
</dbReference>
<proteinExistence type="inferred from homology"/>
<comment type="cofactor">
    <cofactor evidence="11">
        <name>Zn(2+)</name>
        <dbReference type="ChEBI" id="CHEBI:29105"/>
    </cofactor>
    <text evidence="11">Binds 1 zinc ion per subunit.</text>
</comment>
<comment type="subcellular location">
    <subcellularLocation>
        <location evidence="1">Cytoplasm</location>
    </subcellularLocation>
</comment>
<evidence type="ECO:0000256" key="10">
    <source>
        <dbReference type="ARBA" id="ARBA00023163"/>
    </source>
</evidence>
<keyword evidence="8" id="KW-0805">Transcription regulation</keyword>
<protein>
    <recommendedName>
        <fullName evidence="15">Transcriptional repressor</fullName>
    </recommendedName>
</protein>
<dbReference type="Gene3D" id="3.30.1490.190">
    <property type="match status" value="1"/>
</dbReference>
<comment type="cofactor">
    <cofactor evidence="12">
        <name>Mn(2+)</name>
        <dbReference type="ChEBI" id="CHEBI:29035"/>
    </cofactor>
    <cofactor evidence="12">
        <name>Fe(2+)</name>
        <dbReference type="ChEBI" id="CHEBI:29033"/>
    </cofactor>
    <text evidence="12">Binds 1 Mn(2+) or Fe(2+) ion per subunit.</text>
</comment>
<evidence type="ECO:0000256" key="4">
    <source>
        <dbReference type="ARBA" id="ARBA00022490"/>
    </source>
</evidence>
<dbReference type="InterPro" id="IPR036390">
    <property type="entry name" value="WH_DNA-bd_sf"/>
</dbReference>
<feature type="binding site" evidence="12">
    <location>
        <position position="125"/>
    </location>
    <ligand>
        <name>Fe cation</name>
        <dbReference type="ChEBI" id="CHEBI:24875"/>
    </ligand>
</feature>
<dbReference type="EMBL" id="MGGP01000004">
    <property type="protein sequence ID" value="OGM33302.1"/>
    <property type="molecule type" value="Genomic_DNA"/>
</dbReference>
<dbReference type="InterPro" id="IPR002481">
    <property type="entry name" value="FUR"/>
</dbReference>
<keyword evidence="9" id="KW-0238">DNA-binding</keyword>
<dbReference type="GO" id="GO:1900376">
    <property type="term" value="P:regulation of secondary metabolite biosynthetic process"/>
    <property type="evidence" value="ECO:0007669"/>
    <property type="project" value="TreeGrafter"/>
</dbReference>
<evidence type="ECO:0000256" key="6">
    <source>
        <dbReference type="ARBA" id="ARBA00022723"/>
    </source>
</evidence>
<dbReference type="InterPro" id="IPR036388">
    <property type="entry name" value="WH-like_DNA-bd_sf"/>
</dbReference>
<dbReference type="GO" id="GO:0005829">
    <property type="term" value="C:cytosol"/>
    <property type="evidence" value="ECO:0007669"/>
    <property type="project" value="TreeGrafter"/>
</dbReference>
<dbReference type="PANTHER" id="PTHR33202:SF2">
    <property type="entry name" value="FERRIC UPTAKE REGULATION PROTEIN"/>
    <property type="match status" value="1"/>
</dbReference>
<keyword evidence="6 11" id="KW-0479">Metal-binding</keyword>
<evidence type="ECO:0000256" key="7">
    <source>
        <dbReference type="ARBA" id="ARBA00022833"/>
    </source>
</evidence>
<dbReference type="Pfam" id="PF01475">
    <property type="entry name" value="FUR"/>
    <property type="match status" value="1"/>
</dbReference>
<dbReference type="SUPFAM" id="SSF46785">
    <property type="entry name" value="Winged helix' DNA-binding domain"/>
    <property type="match status" value="1"/>
</dbReference>
<keyword evidence="10" id="KW-0804">Transcription</keyword>
<evidence type="ECO:0008006" key="15">
    <source>
        <dbReference type="Google" id="ProtNLM"/>
    </source>
</evidence>
<evidence type="ECO:0000313" key="13">
    <source>
        <dbReference type="EMBL" id="OGM33302.1"/>
    </source>
</evidence>
<dbReference type="GO" id="GO:0008270">
    <property type="term" value="F:zinc ion binding"/>
    <property type="evidence" value="ECO:0007669"/>
    <property type="project" value="TreeGrafter"/>
</dbReference>
<sequence>MQARAIALLRGENARMTHARKAIVDLVFSVNSPISAISVLKGLAKKDIGVNKTTVYRELSYLVKSNILKEVFIKPNSIHYESALLPHHHHLICNNCGSVEEVDCVINERKLLQKIKSKGFDLKTHKFELYGTCASCS</sequence>
<feature type="binding site" evidence="11">
    <location>
        <position position="133"/>
    </location>
    <ligand>
        <name>Zn(2+)</name>
        <dbReference type="ChEBI" id="CHEBI:29105"/>
    </ligand>
</feature>
<feature type="binding site" evidence="11">
    <location>
        <position position="96"/>
    </location>
    <ligand>
        <name>Zn(2+)</name>
        <dbReference type="ChEBI" id="CHEBI:29105"/>
    </ligand>
</feature>
<evidence type="ECO:0000256" key="1">
    <source>
        <dbReference type="ARBA" id="ARBA00004496"/>
    </source>
</evidence>
<organism evidence="13 14">
    <name type="scientific">Candidatus Woesebacteria bacterium RIFCSPHIGHO2_01_FULL_44_21</name>
    <dbReference type="NCBI Taxonomy" id="1802503"/>
    <lineage>
        <taxon>Bacteria</taxon>
        <taxon>Candidatus Woeseibacteriota</taxon>
    </lineage>
</organism>
<feature type="binding site" evidence="12">
    <location>
        <position position="87"/>
    </location>
    <ligand>
        <name>Fe cation</name>
        <dbReference type="ChEBI" id="CHEBI:24875"/>
    </ligand>
</feature>
<feature type="binding site" evidence="12">
    <location>
        <position position="108"/>
    </location>
    <ligand>
        <name>Fe cation</name>
        <dbReference type="ChEBI" id="CHEBI:24875"/>
    </ligand>
</feature>
<evidence type="ECO:0000313" key="14">
    <source>
        <dbReference type="Proteomes" id="UP000178870"/>
    </source>
</evidence>
<dbReference type="PANTHER" id="PTHR33202">
    <property type="entry name" value="ZINC UPTAKE REGULATION PROTEIN"/>
    <property type="match status" value="1"/>
</dbReference>
<evidence type="ECO:0000256" key="8">
    <source>
        <dbReference type="ARBA" id="ARBA00023015"/>
    </source>
</evidence>
<evidence type="ECO:0000256" key="12">
    <source>
        <dbReference type="PIRSR" id="PIRSR602481-2"/>
    </source>
</evidence>
<evidence type="ECO:0000256" key="9">
    <source>
        <dbReference type="ARBA" id="ARBA00023125"/>
    </source>
</evidence>